<reference evidence="2" key="1">
    <citation type="submission" date="2017-08" db="EMBL/GenBank/DDBJ databases">
        <authorList>
            <person name="Polle J.E."/>
            <person name="Barry K."/>
            <person name="Cushman J."/>
            <person name="Schmutz J."/>
            <person name="Tran D."/>
            <person name="Hathwaick L.T."/>
            <person name="Yim W.C."/>
            <person name="Jenkins J."/>
            <person name="Mckie-Krisberg Z.M."/>
            <person name="Prochnik S."/>
            <person name="Lindquist E."/>
            <person name="Dockter R.B."/>
            <person name="Adam C."/>
            <person name="Molina H."/>
            <person name="Bunkerborg J."/>
            <person name="Jin E."/>
            <person name="Buchheim M."/>
            <person name="Magnuson J."/>
        </authorList>
    </citation>
    <scope>NUCLEOTIDE SEQUENCE</scope>
    <source>
        <strain evidence="2">CCAP 19/18</strain>
    </source>
</reference>
<feature type="signal peptide" evidence="1">
    <location>
        <begin position="1"/>
        <end position="21"/>
    </location>
</feature>
<dbReference type="Proteomes" id="UP000815325">
    <property type="component" value="Unassembled WGS sequence"/>
</dbReference>
<keyword evidence="1" id="KW-0732">Signal</keyword>
<evidence type="ECO:0000256" key="1">
    <source>
        <dbReference type="SAM" id="SignalP"/>
    </source>
</evidence>
<gene>
    <name evidence="2" type="ORF">DUNSADRAFT_15582</name>
</gene>
<evidence type="ECO:0000313" key="3">
    <source>
        <dbReference type="Proteomes" id="UP000815325"/>
    </source>
</evidence>
<protein>
    <submittedName>
        <fullName evidence="2">Uncharacterized protein</fullName>
    </submittedName>
</protein>
<evidence type="ECO:0000313" key="2">
    <source>
        <dbReference type="EMBL" id="KAF5829717.1"/>
    </source>
</evidence>
<organism evidence="2 3">
    <name type="scientific">Dunaliella salina</name>
    <name type="common">Green alga</name>
    <name type="synonym">Protococcus salinus</name>
    <dbReference type="NCBI Taxonomy" id="3046"/>
    <lineage>
        <taxon>Eukaryota</taxon>
        <taxon>Viridiplantae</taxon>
        <taxon>Chlorophyta</taxon>
        <taxon>core chlorophytes</taxon>
        <taxon>Chlorophyceae</taxon>
        <taxon>CS clade</taxon>
        <taxon>Chlamydomonadales</taxon>
        <taxon>Dunaliellaceae</taxon>
        <taxon>Dunaliella</taxon>
    </lineage>
</organism>
<sequence>MHLQLLAFIAACLASSLGVDASRPAPDASRIQADIEERLGKHKSHWTAPLGYFVQERASKQLPGPGQHFKFGALRPWEEIIELVQNDPNSKLLLLVRHGQALSNALQEKLGPDAWTETESKCNYTDNDGTFYNLFDAELTSLGVEQAQYLNSILHGGGWFKTMSGGQKARAIVSISDPHPELIGPCSFKEGLKTRFPMFDFPIIDSQSEEEGEGLGGMGMVSDEDVLWTPTREKQKKQVKRASTFLADLFESVPENIVPVITHSGFIRSVLLAVEREPYRPQNTELVPVIVTRKHK</sequence>
<dbReference type="Gene3D" id="3.40.50.1240">
    <property type="entry name" value="Phosphoglycerate mutase-like"/>
    <property type="match status" value="1"/>
</dbReference>
<comment type="caution">
    <text evidence="2">The sequence shown here is derived from an EMBL/GenBank/DDBJ whole genome shotgun (WGS) entry which is preliminary data.</text>
</comment>
<dbReference type="InterPro" id="IPR029033">
    <property type="entry name" value="His_PPase_superfam"/>
</dbReference>
<dbReference type="InterPro" id="IPR050275">
    <property type="entry name" value="PGM_Phosphatase"/>
</dbReference>
<proteinExistence type="predicted"/>
<dbReference type="SUPFAM" id="SSF53254">
    <property type="entry name" value="Phosphoglycerate mutase-like"/>
    <property type="match status" value="1"/>
</dbReference>
<dbReference type="PANTHER" id="PTHR48100">
    <property type="entry name" value="BROAD-SPECIFICITY PHOSPHATASE YOR283W-RELATED"/>
    <property type="match status" value="1"/>
</dbReference>
<dbReference type="EMBL" id="MU070123">
    <property type="protein sequence ID" value="KAF5829717.1"/>
    <property type="molecule type" value="Genomic_DNA"/>
</dbReference>
<dbReference type="PANTHER" id="PTHR48100:SF61">
    <property type="entry name" value="PHOSPHOGLYCERATE MUTASE"/>
    <property type="match status" value="1"/>
</dbReference>
<accession>A0ABQ7G537</accession>
<keyword evidence="3" id="KW-1185">Reference proteome</keyword>
<name>A0ABQ7G537_DUNSA</name>
<feature type="chain" id="PRO_5045166494" evidence="1">
    <location>
        <begin position="22"/>
        <end position="296"/>
    </location>
</feature>